<dbReference type="RefSeq" id="WP_160851866.1">
    <property type="nucleotide sequence ID" value="NZ_WUWG01000001.1"/>
</dbReference>
<dbReference type="Pfam" id="PF01569">
    <property type="entry name" value="PAP2"/>
    <property type="match status" value="1"/>
</dbReference>
<keyword evidence="1" id="KW-0812">Transmembrane</keyword>
<evidence type="ECO:0000256" key="1">
    <source>
        <dbReference type="SAM" id="Phobius"/>
    </source>
</evidence>
<feature type="transmembrane region" description="Helical" evidence="1">
    <location>
        <begin position="58"/>
        <end position="76"/>
    </location>
</feature>
<organism evidence="3 4">
    <name type="scientific">Oceanomicrobium pacificus</name>
    <dbReference type="NCBI Taxonomy" id="2692916"/>
    <lineage>
        <taxon>Bacteria</taxon>
        <taxon>Pseudomonadati</taxon>
        <taxon>Pseudomonadota</taxon>
        <taxon>Alphaproteobacteria</taxon>
        <taxon>Rhodobacterales</taxon>
        <taxon>Paracoccaceae</taxon>
        <taxon>Oceanomicrobium</taxon>
    </lineage>
</organism>
<evidence type="ECO:0000313" key="4">
    <source>
        <dbReference type="Proteomes" id="UP000436016"/>
    </source>
</evidence>
<dbReference type="Gene3D" id="1.20.144.10">
    <property type="entry name" value="Phosphatidic acid phosphatase type 2/haloperoxidase"/>
    <property type="match status" value="1"/>
</dbReference>
<dbReference type="InterPro" id="IPR000326">
    <property type="entry name" value="PAP2/HPO"/>
</dbReference>
<name>A0A6B0TRM6_9RHOB</name>
<gene>
    <name evidence="3" type="ORF">GSH16_03320</name>
</gene>
<accession>A0A6B0TRM6</accession>
<feature type="transmembrane region" description="Helical" evidence="1">
    <location>
        <begin position="199"/>
        <end position="218"/>
    </location>
</feature>
<keyword evidence="1" id="KW-0472">Membrane</keyword>
<dbReference type="AlphaFoldDB" id="A0A6B0TRM6"/>
<dbReference type="CDD" id="cd03396">
    <property type="entry name" value="PAP2_like_6"/>
    <property type="match status" value="1"/>
</dbReference>
<feature type="transmembrane region" description="Helical" evidence="1">
    <location>
        <begin position="88"/>
        <end position="108"/>
    </location>
</feature>
<dbReference type="SUPFAM" id="SSF48317">
    <property type="entry name" value="Acid phosphatase/Vanadium-dependent haloperoxidase"/>
    <property type="match status" value="1"/>
</dbReference>
<keyword evidence="4" id="KW-1185">Reference proteome</keyword>
<dbReference type="SMART" id="SM00014">
    <property type="entry name" value="acidPPc"/>
    <property type="match status" value="1"/>
</dbReference>
<dbReference type="EMBL" id="WUWG01000001">
    <property type="protein sequence ID" value="MXU64465.1"/>
    <property type="molecule type" value="Genomic_DNA"/>
</dbReference>
<reference evidence="3 4" key="1">
    <citation type="submission" date="2019-12" db="EMBL/GenBank/DDBJ databases">
        <title>Strain KN286 was isolated from seawater, which was collected from Caroline Seamount in the tropical western Pacific.</title>
        <authorList>
            <person name="Wang Q."/>
        </authorList>
    </citation>
    <scope>NUCLEOTIDE SEQUENCE [LARGE SCALE GENOMIC DNA]</scope>
    <source>
        <strain evidence="3 4">KN286</strain>
    </source>
</reference>
<sequence>MQHHLDSLARAAVIAGLLAACLFLALPQIDIAVARLFYREGAGFPVATAGWAEHLRAIFGWAMGLTIAAALALFLRACLRPTNIPARLWGLVLLAFTIGPGLIVNVILKNNWGRARPADVEAFGGELRFTPPIVMSDQCGHNCSFVSGEGSGIATLCLLAVIVIAPMLATRSAKLWLVAGATGLTLLGAGLRVLKGRHFLSDTIFAVVIATIVIWALYRLMKIEALMPRLTWAALKGDLAGFWRDLARLVPRRG</sequence>
<feature type="transmembrane region" description="Helical" evidence="1">
    <location>
        <begin position="175"/>
        <end position="193"/>
    </location>
</feature>
<proteinExistence type="predicted"/>
<feature type="domain" description="Phosphatidic acid phosphatase type 2/haloperoxidase" evidence="2">
    <location>
        <begin position="91"/>
        <end position="218"/>
    </location>
</feature>
<protein>
    <submittedName>
        <fullName evidence="3">Phosphatase PAP2 family protein</fullName>
    </submittedName>
</protein>
<feature type="transmembrane region" description="Helical" evidence="1">
    <location>
        <begin position="150"/>
        <end position="168"/>
    </location>
</feature>
<evidence type="ECO:0000313" key="3">
    <source>
        <dbReference type="EMBL" id="MXU64465.1"/>
    </source>
</evidence>
<keyword evidence="1" id="KW-1133">Transmembrane helix</keyword>
<evidence type="ECO:0000259" key="2">
    <source>
        <dbReference type="SMART" id="SM00014"/>
    </source>
</evidence>
<dbReference type="Proteomes" id="UP000436016">
    <property type="component" value="Unassembled WGS sequence"/>
</dbReference>
<dbReference type="InterPro" id="IPR036938">
    <property type="entry name" value="PAP2/HPO_sf"/>
</dbReference>
<comment type="caution">
    <text evidence="3">The sequence shown here is derived from an EMBL/GenBank/DDBJ whole genome shotgun (WGS) entry which is preliminary data.</text>
</comment>